<feature type="non-terminal residue" evidence="2">
    <location>
        <position position="191"/>
    </location>
</feature>
<feature type="region of interest" description="Disordered" evidence="1">
    <location>
        <begin position="54"/>
        <end position="114"/>
    </location>
</feature>
<gene>
    <name evidence="2" type="ORF">LCGC14_1313470</name>
</gene>
<proteinExistence type="predicted"/>
<reference evidence="2" key="1">
    <citation type="journal article" date="2015" name="Nature">
        <title>Complex archaea that bridge the gap between prokaryotes and eukaryotes.</title>
        <authorList>
            <person name="Spang A."/>
            <person name="Saw J.H."/>
            <person name="Jorgensen S.L."/>
            <person name="Zaremba-Niedzwiedzka K."/>
            <person name="Martijn J."/>
            <person name="Lind A.E."/>
            <person name="van Eijk R."/>
            <person name="Schleper C."/>
            <person name="Guy L."/>
            <person name="Ettema T.J."/>
        </authorList>
    </citation>
    <scope>NUCLEOTIDE SEQUENCE</scope>
</reference>
<protein>
    <submittedName>
        <fullName evidence="2">Uncharacterized protein</fullName>
    </submittedName>
</protein>
<evidence type="ECO:0000313" key="2">
    <source>
        <dbReference type="EMBL" id="KKM83038.1"/>
    </source>
</evidence>
<comment type="caution">
    <text evidence="2">The sequence shown here is derived from an EMBL/GenBank/DDBJ whole genome shotgun (WGS) entry which is preliminary data.</text>
</comment>
<feature type="compositionally biased region" description="Polar residues" evidence="1">
    <location>
        <begin position="93"/>
        <end position="114"/>
    </location>
</feature>
<accession>A0A0F9KM78</accession>
<sequence>MFSNALKKVMLFGLIFTLAWSLNAVAIANATATVGSTEASAQFIDNNEGEIEVESPNVSTSSGDAKAEALSNTQGDSEGSVEAKLPAEEDNKVTGSTTTEIPSGESSKVSVTSDENSYEIIARTEDINISGDDQDPQSIVAGENVNNVAVTATGNLEVNGKKLDKILVAGNSHGYSKVSEEWMYSNENKPE</sequence>
<dbReference type="EMBL" id="LAZR01007773">
    <property type="protein sequence ID" value="KKM83038.1"/>
    <property type="molecule type" value="Genomic_DNA"/>
</dbReference>
<name>A0A0F9KM78_9ZZZZ</name>
<dbReference type="AlphaFoldDB" id="A0A0F9KM78"/>
<evidence type="ECO:0000256" key="1">
    <source>
        <dbReference type="SAM" id="MobiDB-lite"/>
    </source>
</evidence>
<organism evidence="2">
    <name type="scientific">marine sediment metagenome</name>
    <dbReference type="NCBI Taxonomy" id="412755"/>
    <lineage>
        <taxon>unclassified sequences</taxon>
        <taxon>metagenomes</taxon>
        <taxon>ecological metagenomes</taxon>
    </lineage>
</organism>